<sequence>MRMTEQAQGLRAHISRHVGRAFYPACKSDIEEPLSLIAPLVDEVVFCDPNDALAPAFSRWRSATKPRVTWLRKGAVEALEELGEFDVLFYRRDSDGEGGSRVFVLGDVFMRKLLPLFHNGRGLIITDGSNERGGLFRKMRRPSGLIRHGYSFSPIIEPTIEAAGLTPIAVQRLPGAV</sequence>
<dbReference type="OrthoDB" id="8480699at2"/>
<organism evidence="1 2">
    <name type="scientific">Microvirga aerophila</name>
    <dbReference type="NCBI Taxonomy" id="670291"/>
    <lineage>
        <taxon>Bacteria</taxon>
        <taxon>Pseudomonadati</taxon>
        <taxon>Pseudomonadota</taxon>
        <taxon>Alphaproteobacteria</taxon>
        <taxon>Hyphomicrobiales</taxon>
        <taxon>Methylobacteriaceae</taxon>
        <taxon>Microvirga</taxon>
    </lineage>
</organism>
<protein>
    <submittedName>
        <fullName evidence="1">Uncharacterized protein</fullName>
    </submittedName>
</protein>
<name>A0A512BL25_9HYPH</name>
<evidence type="ECO:0000313" key="2">
    <source>
        <dbReference type="Proteomes" id="UP000321085"/>
    </source>
</evidence>
<keyword evidence="2" id="KW-1185">Reference proteome</keyword>
<dbReference type="AlphaFoldDB" id="A0A512BL25"/>
<dbReference type="Proteomes" id="UP000321085">
    <property type="component" value="Unassembled WGS sequence"/>
</dbReference>
<comment type="caution">
    <text evidence="1">The sequence shown here is derived from an EMBL/GenBank/DDBJ whole genome shotgun (WGS) entry which is preliminary data.</text>
</comment>
<accession>A0A512BL25</accession>
<evidence type="ECO:0000313" key="1">
    <source>
        <dbReference type="EMBL" id="GEO12633.1"/>
    </source>
</evidence>
<reference evidence="1 2" key="1">
    <citation type="submission" date="2019-07" db="EMBL/GenBank/DDBJ databases">
        <title>Whole genome shotgun sequence of Microvirga aerophila NBRC 106136.</title>
        <authorList>
            <person name="Hosoyama A."/>
            <person name="Uohara A."/>
            <person name="Ohji S."/>
            <person name="Ichikawa N."/>
        </authorList>
    </citation>
    <scope>NUCLEOTIDE SEQUENCE [LARGE SCALE GENOMIC DNA]</scope>
    <source>
        <strain evidence="1 2">NBRC 106136</strain>
    </source>
</reference>
<proteinExistence type="predicted"/>
<dbReference type="EMBL" id="BJYU01000002">
    <property type="protein sequence ID" value="GEO12633.1"/>
    <property type="molecule type" value="Genomic_DNA"/>
</dbReference>
<gene>
    <name evidence="1" type="ORF">MAE02_03290</name>
</gene>